<organism evidence="5 6">
    <name type="scientific">Donghicola mangrovi</name>
    <dbReference type="NCBI Taxonomy" id="2729614"/>
    <lineage>
        <taxon>Bacteria</taxon>
        <taxon>Pseudomonadati</taxon>
        <taxon>Pseudomonadota</taxon>
        <taxon>Alphaproteobacteria</taxon>
        <taxon>Rhodobacterales</taxon>
        <taxon>Roseobacteraceae</taxon>
        <taxon>Donghicola</taxon>
    </lineage>
</organism>
<accession>A0A850Q8B5</accession>
<feature type="binding site" evidence="3">
    <location>
        <position position="94"/>
    </location>
    <ligand>
        <name>substrate</name>
    </ligand>
</feature>
<dbReference type="AlphaFoldDB" id="A0A850Q8B5"/>
<feature type="binding site" evidence="3">
    <location>
        <position position="13"/>
    </location>
    <ligand>
        <name>a divalent metal cation</name>
        <dbReference type="ChEBI" id="CHEBI:60240"/>
    </ligand>
</feature>
<comment type="cofactor">
    <cofactor evidence="3">
        <name>Zn(2+)</name>
        <dbReference type="ChEBI" id="CHEBI:29105"/>
    </cofactor>
    <text evidence="3">Binds 1 divalent metal cation per subunit.</text>
</comment>
<proteinExistence type="inferred from homology"/>
<evidence type="ECO:0000256" key="2">
    <source>
        <dbReference type="PIRSR" id="PIRSR605511-1"/>
    </source>
</evidence>
<feature type="binding site" evidence="3">
    <location>
        <position position="191"/>
    </location>
    <ligand>
        <name>a divalent metal cation</name>
        <dbReference type="ChEBI" id="CHEBI:60240"/>
    </ligand>
</feature>
<dbReference type="PANTHER" id="PTHR10907:SF47">
    <property type="entry name" value="REGUCALCIN"/>
    <property type="match status" value="1"/>
</dbReference>
<sequence length="290" mass="30888">MTAFDTTICALGEGALWHPLRQELFWFDITGKRLLRKGSGPTTVHHLPEMHSAAAWIDENRLLVASETALWEMEIDTGTRTRLIALEDDNPITRSNDGRCDPWGGFWIGTMGKSAEEGAGAIYRYAHGELRRLYALISIPNAMCFDRGRGCAYFADTAAGKLYRVSVDAMGWPEGEPKVLVDFAKHGLNPDGAVVLADGRLAVALWGASAVVMVDHDGTLGDRIALPAPHVTCPAMGGADCTTLYCTSATEGMDADALSAAPLAGATFAIEGAPMGLPEPAFPLPTGGTR</sequence>
<name>A0A850Q8B5_9RHOB</name>
<dbReference type="PANTHER" id="PTHR10907">
    <property type="entry name" value="REGUCALCIN"/>
    <property type="match status" value="1"/>
</dbReference>
<dbReference type="Gene3D" id="2.120.10.30">
    <property type="entry name" value="TolB, C-terminal domain"/>
    <property type="match status" value="1"/>
</dbReference>
<dbReference type="InterPro" id="IPR011042">
    <property type="entry name" value="6-blade_b-propeller_TolB-like"/>
</dbReference>
<evidence type="ECO:0000313" key="6">
    <source>
        <dbReference type="Proteomes" id="UP000592216"/>
    </source>
</evidence>
<dbReference type="GO" id="GO:0004341">
    <property type="term" value="F:gluconolactonase activity"/>
    <property type="evidence" value="ECO:0007669"/>
    <property type="project" value="TreeGrafter"/>
</dbReference>
<reference evidence="5 6" key="1">
    <citation type="submission" date="2020-04" db="EMBL/GenBank/DDBJ databases">
        <title>Donghicola sp., a member of the Rhodobacteraceae family isolated from mangrove forest in Thailand.</title>
        <authorList>
            <person name="Charoenyingcharoen P."/>
            <person name="Yukphan P."/>
        </authorList>
    </citation>
    <scope>NUCLEOTIDE SEQUENCE [LARGE SCALE GENOMIC DNA]</scope>
    <source>
        <strain evidence="5 6">B5-SW-15</strain>
    </source>
</reference>
<dbReference type="EMBL" id="JABCJE010000002">
    <property type="protein sequence ID" value="NVO22980.1"/>
    <property type="molecule type" value="Genomic_DNA"/>
</dbReference>
<evidence type="ECO:0000313" key="5">
    <source>
        <dbReference type="EMBL" id="NVO22980.1"/>
    </source>
</evidence>
<keyword evidence="3" id="KW-0862">Zinc</keyword>
<gene>
    <name evidence="5" type="ORF">HJ536_06365</name>
</gene>
<evidence type="ECO:0000256" key="3">
    <source>
        <dbReference type="PIRSR" id="PIRSR605511-2"/>
    </source>
</evidence>
<keyword evidence="3" id="KW-0479">Metal-binding</keyword>
<dbReference type="GO" id="GO:0005509">
    <property type="term" value="F:calcium ion binding"/>
    <property type="evidence" value="ECO:0007669"/>
    <property type="project" value="TreeGrafter"/>
</dbReference>
<dbReference type="RefSeq" id="WP_177157074.1">
    <property type="nucleotide sequence ID" value="NZ_JABCJE010000002.1"/>
</dbReference>
<comment type="caution">
    <text evidence="5">The sequence shown here is derived from an EMBL/GenBank/DDBJ whole genome shotgun (WGS) entry which is preliminary data.</text>
</comment>
<evidence type="ECO:0000256" key="1">
    <source>
        <dbReference type="ARBA" id="ARBA00008853"/>
    </source>
</evidence>
<dbReference type="Pfam" id="PF08450">
    <property type="entry name" value="SGL"/>
    <property type="match status" value="1"/>
</dbReference>
<feature type="domain" description="SMP-30/Gluconolactonase/LRE-like region" evidence="4">
    <location>
        <begin position="11"/>
        <end position="250"/>
    </location>
</feature>
<feature type="active site" description="Proton donor/acceptor" evidence="2">
    <location>
        <position position="191"/>
    </location>
</feature>
<comment type="similarity">
    <text evidence="1">Belongs to the SMP-30/CGR1 family.</text>
</comment>
<protein>
    <submittedName>
        <fullName evidence="5">SMP-30/gluconolactonase/LRE family protein</fullName>
    </submittedName>
</protein>
<feature type="binding site" evidence="3">
    <location>
        <position position="141"/>
    </location>
    <ligand>
        <name>a divalent metal cation</name>
        <dbReference type="ChEBI" id="CHEBI:60240"/>
    </ligand>
</feature>
<dbReference type="Proteomes" id="UP000592216">
    <property type="component" value="Unassembled WGS sequence"/>
</dbReference>
<dbReference type="InterPro" id="IPR013658">
    <property type="entry name" value="SGL"/>
</dbReference>
<dbReference type="PRINTS" id="PR01790">
    <property type="entry name" value="SMP30FAMILY"/>
</dbReference>
<dbReference type="GO" id="GO:0019853">
    <property type="term" value="P:L-ascorbic acid biosynthetic process"/>
    <property type="evidence" value="ECO:0007669"/>
    <property type="project" value="TreeGrafter"/>
</dbReference>
<feature type="binding site" evidence="3">
    <location>
        <position position="96"/>
    </location>
    <ligand>
        <name>substrate</name>
    </ligand>
</feature>
<evidence type="ECO:0000259" key="4">
    <source>
        <dbReference type="Pfam" id="PF08450"/>
    </source>
</evidence>
<dbReference type="SUPFAM" id="SSF63829">
    <property type="entry name" value="Calcium-dependent phosphotriesterase"/>
    <property type="match status" value="1"/>
</dbReference>
<dbReference type="InterPro" id="IPR005511">
    <property type="entry name" value="SMP-30"/>
</dbReference>